<sequence length="100" mass="10570">MDHRLAEAVSCESPKAHGDGSSTNLRQATFKMSTMPLGMKLPVRTGFVDFLPATELYEKGDMTPVNGGANGVAGAGVLSPKDCHHDKLLSQQEAAAKDLD</sequence>
<keyword evidence="3" id="KW-1185">Reference proteome</keyword>
<accession>A0AAV7VLM5</accession>
<evidence type="ECO:0000313" key="3">
    <source>
        <dbReference type="Proteomes" id="UP001066276"/>
    </source>
</evidence>
<feature type="region of interest" description="Disordered" evidence="1">
    <location>
        <begin position="1"/>
        <end position="25"/>
    </location>
</feature>
<proteinExistence type="predicted"/>
<protein>
    <submittedName>
        <fullName evidence="2">Uncharacterized protein</fullName>
    </submittedName>
</protein>
<dbReference type="EMBL" id="JANPWB010000003">
    <property type="protein sequence ID" value="KAJ1202228.1"/>
    <property type="molecule type" value="Genomic_DNA"/>
</dbReference>
<reference evidence="2" key="1">
    <citation type="journal article" date="2022" name="bioRxiv">
        <title>Sequencing and chromosome-scale assembly of the giantPleurodeles waltlgenome.</title>
        <authorList>
            <person name="Brown T."/>
            <person name="Elewa A."/>
            <person name="Iarovenko S."/>
            <person name="Subramanian E."/>
            <person name="Araus A.J."/>
            <person name="Petzold A."/>
            <person name="Susuki M."/>
            <person name="Suzuki K.-i.T."/>
            <person name="Hayashi T."/>
            <person name="Toyoda A."/>
            <person name="Oliveira C."/>
            <person name="Osipova E."/>
            <person name="Leigh N.D."/>
            <person name="Simon A."/>
            <person name="Yun M.H."/>
        </authorList>
    </citation>
    <scope>NUCLEOTIDE SEQUENCE</scope>
    <source>
        <strain evidence="2">20211129_DDA</strain>
        <tissue evidence="2">Liver</tissue>
    </source>
</reference>
<name>A0AAV7VLM5_PLEWA</name>
<dbReference type="AlphaFoldDB" id="A0AAV7VLM5"/>
<comment type="caution">
    <text evidence="2">The sequence shown here is derived from an EMBL/GenBank/DDBJ whole genome shotgun (WGS) entry which is preliminary data.</text>
</comment>
<evidence type="ECO:0000256" key="1">
    <source>
        <dbReference type="SAM" id="MobiDB-lite"/>
    </source>
</evidence>
<gene>
    <name evidence="2" type="ORF">NDU88_006029</name>
</gene>
<dbReference type="Proteomes" id="UP001066276">
    <property type="component" value="Chromosome 2_1"/>
</dbReference>
<evidence type="ECO:0000313" key="2">
    <source>
        <dbReference type="EMBL" id="KAJ1202228.1"/>
    </source>
</evidence>
<organism evidence="2 3">
    <name type="scientific">Pleurodeles waltl</name>
    <name type="common">Iberian ribbed newt</name>
    <dbReference type="NCBI Taxonomy" id="8319"/>
    <lineage>
        <taxon>Eukaryota</taxon>
        <taxon>Metazoa</taxon>
        <taxon>Chordata</taxon>
        <taxon>Craniata</taxon>
        <taxon>Vertebrata</taxon>
        <taxon>Euteleostomi</taxon>
        <taxon>Amphibia</taxon>
        <taxon>Batrachia</taxon>
        <taxon>Caudata</taxon>
        <taxon>Salamandroidea</taxon>
        <taxon>Salamandridae</taxon>
        <taxon>Pleurodelinae</taxon>
        <taxon>Pleurodeles</taxon>
    </lineage>
</organism>